<evidence type="ECO:0000256" key="8">
    <source>
        <dbReference type="SAM" id="Phobius"/>
    </source>
</evidence>
<evidence type="ECO:0000313" key="10">
    <source>
        <dbReference type="EMBL" id="AIE85319.1"/>
    </source>
</evidence>
<dbReference type="GO" id="GO:0005886">
    <property type="term" value="C:plasma membrane"/>
    <property type="evidence" value="ECO:0007669"/>
    <property type="project" value="UniProtKB-SubCell"/>
</dbReference>
<dbReference type="GO" id="GO:0009103">
    <property type="term" value="P:lipopolysaccharide biosynthetic process"/>
    <property type="evidence" value="ECO:0007669"/>
    <property type="project" value="UniProtKB-ARBA"/>
</dbReference>
<evidence type="ECO:0000256" key="3">
    <source>
        <dbReference type="ARBA" id="ARBA00022676"/>
    </source>
</evidence>
<feature type="transmembrane region" description="Helical" evidence="8">
    <location>
        <begin position="248"/>
        <end position="268"/>
    </location>
</feature>
<name>A0A068NUM4_FIMGI</name>
<feature type="domain" description="Glycosyltransferase RgtA/B/C/D-like" evidence="9">
    <location>
        <begin position="52"/>
        <end position="206"/>
    </location>
</feature>
<feature type="transmembrane region" description="Helical" evidence="8">
    <location>
        <begin position="315"/>
        <end position="331"/>
    </location>
</feature>
<feature type="transmembrane region" description="Helical" evidence="8">
    <location>
        <begin position="99"/>
        <end position="120"/>
    </location>
</feature>
<keyword evidence="3" id="KW-0328">Glycosyltransferase</keyword>
<feature type="transmembrane region" description="Helical" evidence="8">
    <location>
        <begin position="293"/>
        <end position="310"/>
    </location>
</feature>
<protein>
    <submittedName>
        <fullName evidence="10">Glycosyl transferase family protein</fullName>
    </submittedName>
</protein>
<feature type="transmembrane region" description="Helical" evidence="8">
    <location>
        <begin position="75"/>
        <end position="92"/>
    </location>
</feature>
<feature type="transmembrane region" description="Helical" evidence="8">
    <location>
        <begin position="155"/>
        <end position="180"/>
    </location>
</feature>
<keyword evidence="4 10" id="KW-0808">Transferase</keyword>
<gene>
    <name evidence="10" type="ORF">OP10G_1951</name>
</gene>
<dbReference type="AlphaFoldDB" id="A0A068NUM4"/>
<sequence>MVWLFALLPLLGWWAYGLLDLDEGFYGAITAEMNRRGEWITPFYNGKPWFEKPILLYWLAKPSLALFGDLIGPRLPSVLCTFGTYLVVAWFARKRFGVAAAQLAVLILAGSLLVVGAGRMMLTDPPLVLCLTAAMLTFWESLVENPRWRIATAALIGLAILAKGPVAAILFLLIAGWTYWREPTLRPRFRGYWLAGGACMLLIIASWYVPAYLANGKLFVDKFLIEQNIGRFTGGDAAHTLGIASLPLYVPILFLGMIPWSIWIWGAWPRWPQTPAPDSPVAQEDLGDASRRYLAAWGAIVFVFFSISGAKLPHYILPVFPPFAILVGIYLQDRAWAYRLGLAMCAAMCLIANGVFIAWYRISGQAEAHALIRYVRQAGGDVALYQLGRRNKELGTGKPKLQETSLPSLLLYLDKNALDTDNFGEILSHRGPILVFTRANRVRIEDFATAAKAGRRLEELFPTVKLENFKLYRVR</sequence>
<evidence type="ECO:0000259" key="9">
    <source>
        <dbReference type="Pfam" id="PF13231"/>
    </source>
</evidence>
<evidence type="ECO:0000256" key="4">
    <source>
        <dbReference type="ARBA" id="ARBA00022679"/>
    </source>
</evidence>
<dbReference type="GO" id="GO:0016763">
    <property type="term" value="F:pentosyltransferase activity"/>
    <property type="evidence" value="ECO:0007669"/>
    <property type="project" value="TreeGrafter"/>
</dbReference>
<dbReference type="PANTHER" id="PTHR33908:SF3">
    <property type="entry name" value="UNDECAPRENYL PHOSPHATE-ALPHA-4-AMINO-4-DEOXY-L-ARABINOSE ARABINOSYL TRANSFERASE"/>
    <property type="match status" value="1"/>
</dbReference>
<evidence type="ECO:0000256" key="2">
    <source>
        <dbReference type="ARBA" id="ARBA00022475"/>
    </source>
</evidence>
<keyword evidence="11" id="KW-1185">Reference proteome</keyword>
<keyword evidence="5 8" id="KW-0812">Transmembrane</keyword>
<reference evidence="10 11" key="1">
    <citation type="journal article" date="2014" name="PLoS ONE">
        <title>The first complete genome sequence of the class fimbriimonadia in the phylum armatimonadetes.</title>
        <authorList>
            <person name="Hu Z.Y."/>
            <person name="Wang Y.Z."/>
            <person name="Im W.T."/>
            <person name="Wang S.Y."/>
            <person name="Zhao G.P."/>
            <person name="Zheng H.J."/>
            <person name="Quan Z.X."/>
        </authorList>
    </citation>
    <scope>NUCLEOTIDE SEQUENCE [LARGE SCALE GENOMIC DNA]</scope>
    <source>
        <strain evidence="10">Gsoil 348</strain>
    </source>
</reference>
<evidence type="ECO:0000256" key="5">
    <source>
        <dbReference type="ARBA" id="ARBA00022692"/>
    </source>
</evidence>
<evidence type="ECO:0000313" key="11">
    <source>
        <dbReference type="Proteomes" id="UP000027982"/>
    </source>
</evidence>
<dbReference type="GO" id="GO:0010041">
    <property type="term" value="P:response to iron(III) ion"/>
    <property type="evidence" value="ECO:0007669"/>
    <property type="project" value="TreeGrafter"/>
</dbReference>
<evidence type="ECO:0000256" key="1">
    <source>
        <dbReference type="ARBA" id="ARBA00004651"/>
    </source>
</evidence>
<keyword evidence="7 8" id="KW-0472">Membrane</keyword>
<dbReference type="eggNOG" id="COG1807">
    <property type="taxonomic scope" value="Bacteria"/>
</dbReference>
<accession>A0A068NUM4</accession>
<dbReference type="Pfam" id="PF13231">
    <property type="entry name" value="PMT_2"/>
    <property type="match status" value="1"/>
</dbReference>
<comment type="subcellular location">
    <subcellularLocation>
        <location evidence="1">Cell membrane</location>
        <topology evidence="1">Multi-pass membrane protein</topology>
    </subcellularLocation>
</comment>
<dbReference type="HOGENOM" id="CLU_574589_0_0_0"/>
<keyword evidence="2" id="KW-1003">Cell membrane</keyword>
<dbReference type="PANTHER" id="PTHR33908">
    <property type="entry name" value="MANNOSYLTRANSFERASE YKCB-RELATED"/>
    <property type="match status" value="1"/>
</dbReference>
<feature type="transmembrane region" description="Helical" evidence="8">
    <location>
        <begin position="192"/>
        <end position="214"/>
    </location>
</feature>
<keyword evidence="6 8" id="KW-1133">Transmembrane helix</keyword>
<dbReference type="InterPro" id="IPR038731">
    <property type="entry name" value="RgtA/B/C-like"/>
</dbReference>
<organism evidence="10 11">
    <name type="scientific">Fimbriimonas ginsengisoli Gsoil 348</name>
    <dbReference type="NCBI Taxonomy" id="661478"/>
    <lineage>
        <taxon>Bacteria</taxon>
        <taxon>Bacillati</taxon>
        <taxon>Armatimonadota</taxon>
        <taxon>Fimbriimonadia</taxon>
        <taxon>Fimbriimonadales</taxon>
        <taxon>Fimbriimonadaceae</taxon>
        <taxon>Fimbriimonas</taxon>
    </lineage>
</organism>
<proteinExistence type="predicted"/>
<dbReference type="InterPro" id="IPR050297">
    <property type="entry name" value="LipidA_mod_glycosyltrf_83"/>
</dbReference>
<evidence type="ECO:0000256" key="7">
    <source>
        <dbReference type="ARBA" id="ARBA00023136"/>
    </source>
</evidence>
<evidence type="ECO:0000256" key="6">
    <source>
        <dbReference type="ARBA" id="ARBA00022989"/>
    </source>
</evidence>
<feature type="transmembrane region" description="Helical" evidence="8">
    <location>
        <begin position="337"/>
        <end position="360"/>
    </location>
</feature>
<dbReference type="Proteomes" id="UP000027982">
    <property type="component" value="Chromosome"/>
</dbReference>
<dbReference type="KEGG" id="fgi:OP10G_1951"/>
<dbReference type="STRING" id="661478.OP10G_1951"/>
<dbReference type="EMBL" id="CP007139">
    <property type="protein sequence ID" value="AIE85319.1"/>
    <property type="molecule type" value="Genomic_DNA"/>
</dbReference>